<comment type="caution">
    <text evidence="2">The sequence shown here is derived from an EMBL/GenBank/DDBJ whole genome shotgun (WGS) entry which is preliminary data.</text>
</comment>
<feature type="region of interest" description="Disordered" evidence="1">
    <location>
        <begin position="68"/>
        <end position="171"/>
    </location>
</feature>
<feature type="compositionally biased region" description="Low complexity" evidence="1">
    <location>
        <begin position="84"/>
        <end position="93"/>
    </location>
</feature>
<feature type="compositionally biased region" description="Acidic residues" evidence="1">
    <location>
        <begin position="19"/>
        <end position="29"/>
    </location>
</feature>
<organism evidence="2 3">
    <name type="scientific">Xylaria arbuscula</name>
    <dbReference type="NCBI Taxonomy" id="114810"/>
    <lineage>
        <taxon>Eukaryota</taxon>
        <taxon>Fungi</taxon>
        <taxon>Dikarya</taxon>
        <taxon>Ascomycota</taxon>
        <taxon>Pezizomycotina</taxon>
        <taxon>Sordariomycetes</taxon>
        <taxon>Xylariomycetidae</taxon>
        <taxon>Xylariales</taxon>
        <taxon>Xylariaceae</taxon>
        <taxon>Xylaria</taxon>
    </lineage>
</organism>
<name>A0A9W8THP2_9PEZI</name>
<reference evidence="2" key="1">
    <citation type="submission" date="2022-07" db="EMBL/GenBank/DDBJ databases">
        <title>Genome Sequence of Xylaria arbuscula.</title>
        <authorList>
            <person name="Buettner E."/>
        </authorList>
    </citation>
    <scope>NUCLEOTIDE SEQUENCE</scope>
    <source>
        <strain evidence="2">VT107</strain>
    </source>
</reference>
<dbReference type="AlphaFoldDB" id="A0A9W8THP2"/>
<evidence type="ECO:0000256" key="1">
    <source>
        <dbReference type="SAM" id="MobiDB-lite"/>
    </source>
</evidence>
<feature type="region of interest" description="Disordered" evidence="1">
    <location>
        <begin position="1"/>
        <end position="54"/>
    </location>
</feature>
<dbReference type="Proteomes" id="UP001148614">
    <property type="component" value="Unassembled WGS sequence"/>
</dbReference>
<proteinExistence type="predicted"/>
<keyword evidence="3" id="KW-1185">Reference proteome</keyword>
<evidence type="ECO:0000313" key="2">
    <source>
        <dbReference type="EMBL" id="KAJ3556057.1"/>
    </source>
</evidence>
<sequence>MGIELRDKDWAEMGNLIDVGEEEEEEEEEKGPRPLLLPRRTESAIANEKFDPSVKSVLEQKSDALTRELKVMSRTSSDPHPTKSGSTVSSSSSAWGLPGDASSRVDSTVIGERSASFPHAAPTGQSTARHSVHSYPESDDEYGDAPITMIDDDEGELTMVEPLSIDDEPPR</sequence>
<evidence type="ECO:0000313" key="3">
    <source>
        <dbReference type="Proteomes" id="UP001148614"/>
    </source>
</evidence>
<protein>
    <submittedName>
        <fullName evidence="2">Uncharacterized protein</fullName>
    </submittedName>
</protein>
<feature type="compositionally biased region" description="Basic and acidic residues" evidence="1">
    <location>
        <begin position="1"/>
        <end position="11"/>
    </location>
</feature>
<dbReference type="EMBL" id="JANPWZ010002794">
    <property type="protein sequence ID" value="KAJ3556057.1"/>
    <property type="molecule type" value="Genomic_DNA"/>
</dbReference>
<accession>A0A9W8THP2</accession>
<gene>
    <name evidence="2" type="ORF">NPX13_g10220</name>
</gene>
<dbReference type="VEuPathDB" id="FungiDB:F4678DRAFT_418848"/>